<feature type="transmembrane region" description="Helical" evidence="1">
    <location>
        <begin position="59"/>
        <end position="78"/>
    </location>
</feature>
<feature type="transmembrane region" description="Helical" evidence="1">
    <location>
        <begin position="116"/>
        <end position="135"/>
    </location>
</feature>
<dbReference type="EMBL" id="BAABFL010000328">
    <property type="protein sequence ID" value="GAA4649876.1"/>
    <property type="molecule type" value="Genomic_DNA"/>
</dbReference>
<proteinExistence type="predicted"/>
<keyword evidence="4" id="KW-1185">Reference proteome</keyword>
<feature type="transmembrane region" description="Helical" evidence="1">
    <location>
        <begin position="185"/>
        <end position="205"/>
    </location>
</feature>
<keyword evidence="1" id="KW-0812">Transmembrane</keyword>
<reference evidence="4" key="1">
    <citation type="journal article" date="2019" name="Int. J. Syst. Evol. Microbiol.">
        <title>The Global Catalogue of Microorganisms (GCM) 10K type strain sequencing project: providing services to taxonomists for standard genome sequencing and annotation.</title>
        <authorList>
            <consortium name="The Broad Institute Genomics Platform"/>
            <consortium name="The Broad Institute Genome Sequencing Center for Infectious Disease"/>
            <person name="Wu L."/>
            <person name="Ma J."/>
        </authorList>
    </citation>
    <scope>NUCLEOTIDE SEQUENCE [LARGE SCALE GENOMIC DNA]</scope>
    <source>
        <strain evidence="4">JCM 17805</strain>
    </source>
</reference>
<name>A0ABP8V265_9GAMM</name>
<evidence type="ECO:0000313" key="4">
    <source>
        <dbReference type="Proteomes" id="UP001500604"/>
    </source>
</evidence>
<dbReference type="RefSeq" id="WP_345195892.1">
    <property type="nucleotide sequence ID" value="NZ_BAABFL010000328.1"/>
</dbReference>
<sequence>MANFNTHLSLAGIGSGLLASAAIAAGVSTTSEGMVLWLTGTLGGLLPDVDADNSSSLKVVFNCIALLLTVVIIVRLSHTQPLTQVWLIILGVYLCLRWLALPLFKQFTVHRGSWHSLLTGLTLSLLVTDIAWHVIGVSATFAWLLGIFLGFGFLIHLLLDEIYAFDISGTRFKRSFGSACKPIPISQPVVSGALLFICAVLIAWLPPLSVLKASIVTFKSIPL</sequence>
<dbReference type="Proteomes" id="UP001500604">
    <property type="component" value="Unassembled WGS sequence"/>
</dbReference>
<evidence type="ECO:0000256" key="1">
    <source>
        <dbReference type="SAM" id="Phobius"/>
    </source>
</evidence>
<keyword evidence="2" id="KW-0732">Signal</keyword>
<feature type="signal peptide" evidence="2">
    <location>
        <begin position="1"/>
        <end position="24"/>
    </location>
</feature>
<accession>A0ABP8V265</accession>
<feature type="chain" id="PRO_5045982415" evidence="2">
    <location>
        <begin position="25"/>
        <end position="223"/>
    </location>
</feature>
<organism evidence="3 4">
    <name type="scientific">Kistimonas scapharcae</name>
    <dbReference type="NCBI Taxonomy" id="1036133"/>
    <lineage>
        <taxon>Bacteria</taxon>
        <taxon>Pseudomonadati</taxon>
        <taxon>Pseudomonadota</taxon>
        <taxon>Gammaproteobacteria</taxon>
        <taxon>Oceanospirillales</taxon>
        <taxon>Endozoicomonadaceae</taxon>
        <taxon>Kistimonas</taxon>
    </lineage>
</organism>
<keyword evidence="1" id="KW-1133">Transmembrane helix</keyword>
<keyword evidence="3" id="KW-0378">Hydrolase</keyword>
<feature type="transmembrane region" description="Helical" evidence="1">
    <location>
        <begin position="141"/>
        <end position="164"/>
    </location>
</feature>
<gene>
    <name evidence="3" type="ORF">GCM10023116_21570</name>
</gene>
<dbReference type="GO" id="GO:0016787">
    <property type="term" value="F:hydrolase activity"/>
    <property type="evidence" value="ECO:0007669"/>
    <property type="project" value="UniProtKB-KW"/>
</dbReference>
<evidence type="ECO:0000256" key="2">
    <source>
        <dbReference type="SAM" id="SignalP"/>
    </source>
</evidence>
<evidence type="ECO:0000313" key="3">
    <source>
        <dbReference type="EMBL" id="GAA4649876.1"/>
    </source>
</evidence>
<keyword evidence="1" id="KW-0472">Membrane</keyword>
<protein>
    <submittedName>
        <fullName evidence="3">Metal-dependent hydrolase</fullName>
    </submittedName>
</protein>
<feature type="transmembrane region" description="Helical" evidence="1">
    <location>
        <begin position="84"/>
        <end position="104"/>
    </location>
</feature>
<comment type="caution">
    <text evidence="3">The sequence shown here is derived from an EMBL/GenBank/DDBJ whole genome shotgun (WGS) entry which is preliminary data.</text>
</comment>